<dbReference type="EMBL" id="VKLS01000029">
    <property type="protein sequence ID" value="TSB43355.1"/>
    <property type="molecule type" value="Genomic_DNA"/>
</dbReference>
<comment type="similarity">
    <text evidence="1">Belongs to the N(4)/N(6)-methyltransferase family.</text>
</comment>
<keyword evidence="6" id="KW-0680">Restriction system</keyword>
<evidence type="ECO:0000259" key="9">
    <source>
        <dbReference type="Pfam" id="PF07669"/>
    </source>
</evidence>
<gene>
    <name evidence="11" type="ORF">FNZ23_04925</name>
</gene>
<dbReference type="Pfam" id="PF12950">
    <property type="entry name" value="TaqI_C"/>
    <property type="match status" value="1"/>
</dbReference>
<evidence type="ECO:0000259" key="10">
    <source>
        <dbReference type="Pfam" id="PF12950"/>
    </source>
</evidence>
<evidence type="ECO:0000256" key="6">
    <source>
        <dbReference type="ARBA" id="ARBA00022747"/>
    </source>
</evidence>
<evidence type="ECO:0000256" key="3">
    <source>
        <dbReference type="ARBA" id="ARBA00022603"/>
    </source>
</evidence>
<keyword evidence="5" id="KW-0949">S-adenosyl-L-methionine</keyword>
<dbReference type="InterPro" id="IPR025931">
    <property type="entry name" value="TaqI_C"/>
</dbReference>
<dbReference type="OrthoDB" id="4280289at2"/>
<dbReference type="GO" id="GO:0009307">
    <property type="term" value="P:DNA restriction-modification system"/>
    <property type="evidence" value="ECO:0007669"/>
    <property type="project" value="UniProtKB-KW"/>
</dbReference>
<dbReference type="Pfam" id="PF07669">
    <property type="entry name" value="Eco57I"/>
    <property type="match status" value="1"/>
</dbReference>
<name>A0A553ZPN9_9ACTN</name>
<feature type="domain" description="Type II methyltransferase M.TaqI-like" evidence="9">
    <location>
        <begin position="180"/>
        <end position="272"/>
    </location>
</feature>
<evidence type="ECO:0000256" key="1">
    <source>
        <dbReference type="ARBA" id="ARBA00006594"/>
    </source>
</evidence>
<dbReference type="Gene3D" id="3.40.50.150">
    <property type="entry name" value="Vaccinia Virus protein VP39"/>
    <property type="match status" value="1"/>
</dbReference>
<dbReference type="InterPro" id="IPR011639">
    <property type="entry name" value="MethylTrfase_TaqI-like_dom"/>
</dbReference>
<evidence type="ECO:0000256" key="8">
    <source>
        <dbReference type="ARBA" id="ARBA00047942"/>
    </source>
</evidence>
<evidence type="ECO:0000256" key="4">
    <source>
        <dbReference type="ARBA" id="ARBA00022679"/>
    </source>
</evidence>
<dbReference type="PANTHER" id="PTHR33841">
    <property type="entry name" value="DNA METHYLTRANSFERASE YEEA-RELATED"/>
    <property type="match status" value="1"/>
</dbReference>
<dbReference type="GO" id="GO:0009007">
    <property type="term" value="F:site-specific DNA-methyltransferase (adenine-specific) activity"/>
    <property type="evidence" value="ECO:0007669"/>
    <property type="project" value="UniProtKB-EC"/>
</dbReference>
<protein>
    <recommendedName>
        <fullName evidence="2">site-specific DNA-methyltransferase (adenine-specific)</fullName>
        <ecNumber evidence="2">2.1.1.72</ecNumber>
    </recommendedName>
</protein>
<evidence type="ECO:0000313" key="12">
    <source>
        <dbReference type="Proteomes" id="UP000320888"/>
    </source>
</evidence>
<keyword evidence="4" id="KW-0808">Transferase</keyword>
<dbReference type="SUPFAM" id="SSF53335">
    <property type="entry name" value="S-adenosyl-L-methionine-dependent methyltransferases"/>
    <property type="match status" value="1"/>
</dbReference>
<feature type="domain" description="TaqI-like C-terminal specificity" evidence="10">
    <location>
        <begin position="463"/>
        <end position="554"/>
    </location>
</feature>
<dbReference type="PROSITE" id="PS00092">
    <property type="entry name" value="N6_MTASE"/>
    <property type="match status" value="1"/>
</dbReference>
<dbReference type="AlphaFoldDB" id="A0A553ZPN9"/>
<comment type="catalytic activity">
    <reaction evidence="8">
        <text>a 2'-deoxyadenosine in DNA + S-adenosyl-L-methionine = an N(6)-methyl-2'-deoxyadenosine in DNA + S-adenosyl-L-homocysteine + H(+)</text>
        <dbReference type="Rhea" id="RHEA:15197"/>
        <dbReference type="Rhea" id="RHEA-COMP:12418"/>
        <dbReference type="Rhea" id="RHEA-COMP:12419"/>
        <dbReference type="ChEBI" id="CHEBI:15378"/>
        <dbReference type="ChEBI" id="CHEBI:57856"/>
        <dbReference type="ChEBI" id="CHEBI:59789"/>
        <dbReference type="ChEBI" id="CHEBI:90615"/>
        <dbReference type="ChEBI" id="CHEBI:90616"/>
        <dbReference type="EC" id="2.1.1.72"/>
    </reaction>
</comment>
<dbReference type="PRINTS" id="PR00507">
    <property type="entry name" value="N12N6MTFRASE"/>
</dbReference>
<comment type="caution">
    <text evidence="11">The sequence shown here is derived from an EMBL/GenBank/DDBJ whole genome shotgun (WGS) entry which is preliminary data.</text>
</comment>
<dbReference type="PANTHER" id="PTHR33841:SF5">
    <property type="entry name" value="DNA METHYLASE (MODIFICATION METHYLASE) (METHYLTRANSFERASE)-RELATED"/>
    <property type="match status" value="1"/>
</dbReference>
<keyword evidence="3 11" id="KW-0489">Methyltransferase</keyword>
<dbReference type="InterPro" id="IPR050953">
    <property type="entry name" value="N4_N6_ade-DNA_methylase"/>
</dbReference>
<evidence type="ECO:0000256" key="2">
    <source>
        <dbReference type="ARBA" id="ARBA00011900"/>
    </source>
</evidence>
<accession>A0A553ZPN9</accession>
<evidence type="ECO:0000256" key="5">
    <source>
        <dbReference type="ARBA" id="ARBA00022691"/>
    </source>
</evidence>
<evidence type="ECO:0000256" key="7">
    <source>
        <dbReference type="ARBA" id="ARBA00023125"/>
    </source>
</evidence>
<organism evidence="11 12">
    <name type="scientific">Streptomyces benahoarensis</name>
    <dbReference type="NCBI Taxonomy" id="2595054"/>
    <lineage>
        <taxon>Bacteria</taxon>
        <taxon>Bacillati</taxon>
        <taxon>Actinomycetota</taxon>
        <taxon>Actinomycetes</taxon>
        <taxon>Kitasatosporales</taxon>
        <taxon>Streptomycetaceae</taxon>
        <taxon>Streptomyces</taxon>
    </lineage>
</organism>
<keyword evidence="12" id="KW-1185">Reference proteome</keyword>
<keyword evidence="7" id="KW-0238">DNA-binding</keyword>
<dbReference type="Proteomes" id="UP000320888">
    <property type="component" value="Unassembled WGS sequence"/>
</dbReference>
<sequence>MAHVASTAVHIPQAACSKDGVDFPAGVLGDAYLAAGSADVGDSLRGVSLTSSPSATVHAEAIPAEAVANGEVYTRRWVVDMILDLVGYTTDRDLDRMTIVDPACGSGAFLLGIVERLSTVCRKLERDLPVEGVRALDLLSRNVKESREAVADVLIADGWDRETVHTIVSQWIRHGDYLLDDTGKADFVVGNPPYIRLEDVPDQRMRLYREDHPSMVGRSDIYVGFFERGLGSLTSGGVLGFICADRWMRNQYGRELRKLVADRFSMDFVATMHDVDAFEEQVSAYPAITILRNRPQGESVAVDTTKSFGADEARRLMSWIGDEDRTAANTSSFKAARLPHWFSAADSWPAGSPARLALLEDLNDRFPVLEETLTKVGIGVATGSDAVFLTEDETLVERDRLLPMAMVKDAKSGHLEWHGTHMVNPWDEDGELVDLGKYPRLKAYFETHRTALEGRYVAKKQPDRWYKTIDKIDASLTGRPKLLLPDMKLTIHPVLDEGGYYPHHNLYYVVSDTWDIKVLGGLLLSRVAQTFVEAYAVRMRGGTLRFQAQYLRRIRVPHPEAICQTDALALAHAFDHRDVQAATEAALRVYGIERIPD</sequence>
<evidence type="ECO:0000313" key="11">
    <source>
        <dbReference type="EMBL" id="TSB43355.1"/>
    </source>
</evidence>
<dbReference type="GO" id="GO:0003677">
    <property type="term" value="F:DNA binding"/>
    <property type="evidence" value="ECO:0007669"/>
    <property type="project" value="UniProtKB-KW"/>
</dbReference>
<dbReference type="GO" id="GO:0032259">
    <property type="term" value="P:methylation"/>
    <property type="evidence" value="ECO:0007669"/>
    <property type="project" value="UniProtKB-KW"/>
</dbReference>
<proteinExistence type="inferred from homology"/>
<reference evidence="11 12" key="1">
    <citation type="submission" date="2019-07" db="EMBL/GenBank/DDBJ databases">
        <title>Draft genome for Streptomyces benahoarensis MZ03-48.</title>
        <authorList>
            <person name="Gonzalez-Pimentel J.L."/>
        </authorList>
    </citation>
    <scope>NUCLEOTIDE SEQUENCE [LARGE SCALE GENOMIC DNA]</scope>
    <source>
        <strain evidence="11 12">MZ03-48</strain>
    </source>
</reference>
<dbReference type="InterPro" id="IPR029063">
    <property type="entry name" value="SAM-dependent_MTases_sf"/>
</dbReference>
<dbReference type="InterPro" id="IPR002052">
    <property type="entry name" value="DNA_methylase_N6_adenine_CS"/>
</dbReference>
<dbReference type="EC" id="2.1.1.72" evidence="2"/>